<dbReference type="Proteomes" id="UP001140562">
    <property type="component" value="Unassembled WGS sequence"/>
</dbReference>
<dbReference type="AlphaFoldDB" id="A0A9W9C121"/>
<accession>A0A9W9C121</accession>
<protein>
    <submittedName>
        <fullName evidence="2">Uncharacterized protein</fullName>
    </submittedName>
</protein>
<feature type="compositionally biased region" description="Basic and acidic residues" evidence="1">
    <location>
        <begin position="367"/>
        <end position="384"/>
    </location>
</feature>
<evidence type="ECO:0000313" key="3">
    <source>
        <dbReference type="Proteomes" id="UP001140562"/>
    </source>
</evidence>
<sequence>MAPSYFGGYGLRVPLTRVGQKRLHARSASELTSKCKKDLFNIAKDITNGQASKLKFPSKSELALYIEKVETLALGPHPNTTLPSTKKEDLIEALGLKKAAQRAKCNKVKKDAPQRKPASKKALPPPQNKVFAQSIVPPSARDKKSEQRSTPVQQATPPASPPWGRTAPKPVSLQRQILRHAPFESAKAAQKSNKRKYDSEGAAQTPLKKTRVTSIPLVDAPRPFRVNITVVTKALVVDAPTTPLVSTEPADQDRVDAPTPPLPTPEAALSRPAREEQKDLDVSSKGERDSFSATQHLGGDTVVAPAETTDKRAACFTSKPHNTLELPITHTCHAQGDLLCLSDPSSDEQASKTEPEQPFLKPGIHGRGGDFEHDPDRATGRGHQVDPRDLARRRVYDARYWTSKNQVLFFPWLDREPRHRAFENVEGLKQLRRDELWIRAYREKYPGEVVGHLWDCGCEMVGDGEESEEE</sequence>
<feature type="region of interest" description="Disordered" evidence="1">
    <location>
        <begin position="102"/>
        <end position="168"/>
    </location>
</feature>
<dbReference type="OrthoDB" id="3793790at2759"/>
<feature type="compositionally biased region" description="Basic and acidic residues" evidence="1">
    <location>
        <begin position="272"/>
        <end position="290"/>
    </location>
</feature>
<gene>
    <name evidence="2" type="ORF">N0V87_003866</name>
</gene>
<feature type="region of interest" description="Disordered" evidence="1">
    <location>
        <begin position="181"/>
        <end position="206"/>
    </location>
</feature>
<reference evidence="2" key="1">
    <citation type="submission" date="2022-10" db="EMBL/GenBank/DDBJ databases">
        <title>Tapping the CABI collections for fungal endophytes: first genome assemblies for Collariella, Neodidymelliopsis, Ascochyta clinopodiicola, Didymella pomorum, Didymosphaeria variabile, Neocosmospora piperis and Neocucurbitaria cava.</title>
        <authorList>
            <person name="Hill R."/>
        </authorList>
    </citation>
    <scope>NUCLEOTIDE SEQUENCE</scope>
    <source>
        <strain evidence="2">IMI 360193</strain>
    </source>
</reference>
<evidence type="ECO:0000256" key="1">
    <source>
        <dbReference type="SAM" id="MobiDB-lite"/>
    </source>
</evidence>
<organism evidence="2 3">
    <name type="scientific">Didymella glomerata</name>
    <dbReference type="NCBI Taxonomy" id="749621"/>
    <lineage>
        <taxon>Eukaryota</taxon>
        <taxon>Fungi</taxon>
        <taxon>Dikarya</taxon>
        <taxon>Ascomycota</taxon>
        <taxon>Pezizomycotina</taxon>
        <taxon>Dothideomycetes</taxon>
        <taxon>Pleosporomycetidae</taxon>
        <taxon>Pleosporales</taxon>
        <taxon>Pleosporineae</taxon>
        <taxon>Didymellaceae</taxon>
        <taxon>Didymella</taxon>
    </lineage>
</organism>
<feature type="region of interest" description="Disordered" evidence="1">
    <location>
        <begin position="343"/>
        <end position="384"/>
    </location>
</feature>
<dbReference type="EMBL" id="JAPEUV010000029">
    <property type="protein sequence ID" value="KAJ4338537.1"/>
    <property type="molecule type" value="Genomic_DNA"/>
</dbReference>
<feature type="region of interest" description="Disordered" evidence="1">
    <location>
        <begin position="243"/>
        <end position="301"/>
    </location>
</feature>
<comment type="caution">
    <text evidence="2">The sequence shown here is derived from an EMBL/GenBank/DDBJ whole genome shotgun (WGS) entry which is preliminary data.</text>
</comment>
<keyword evidence="3" id="KW-1185">Reference proteome</keyword>
<feature type="compositionally biased region" description="Polar residues" evidence="1">
    <location>
        <begin position="148"/>
        <end position="157"/>
    </location>
</feature>
<evidence type="ECO:0000313" key="2">
    <source>
        <dbReference type="EMBL" id="KAJ4338537.1"/>
    </source>
</evidence>
<name>A0A9W9C121_9PLEO</name>
<proteinExistence type="predicted"/>